<evidence type="ECO:0008006" key="4">
    <source>
        <dbReference type="Google" id="ProtNLM"/>
    </source>
</evidence>
<dbReference type="EMBL" id="JH603170">
    <property type="protein sequence ID" value="EIC20166.1"/>
    <property type="molecule type" value="Genomic_DNA"/>
</dbReference>
<dbReference type="PANTHER" id="PTHR39431:SF1">
    <property type="entry name" value="FRPA_C-RELATED PROTEIN"/>
    <property type="match status" value="1"/>
</dbReference>
<dbReference type="STRING" id="631362.Thi970DRAFT_03788"/>
<proteinExistence type="predicted"/>
<protein>
    <recommendedName>
        <fullName evidence="4">VCBS repeat-containing protein</fullName>
    </recommendedName>
</protein>
<dbReference type="OrthoDB" id="1676884at2"/>
<feature type="region of interest" description="Disordered" evidence="1">
    <location>
        <begin position="78"/>
        <end position="100"/>
    </location>
</feature>
<dbReference type="HOGENOM" id="CLU_047227_0_0_6"/>
<evidence type="ECO:0000313" key="2">
    <source>
        <dbReference type="EMBL" id="EIC20166.1"/>
    </source>
</evidence>
<dbReference type="eggNOG" id="COG2931">
    <property type="taxonomic scope" value="Bacteria"/>
</dbReference>
<keyword evidence="3" id="KW-1185">Reference proteome</keyword>
<reference evidence="2 3" key="2">
    <citation type="submission" date="2011-11" db="EMBL/GenBank/DDBJ databases">
        <authorList>
            <consortium name="US DOE Joint Genome Institute"/>
            <person name="Lucas S."/>
            <person name="Han J."/>
            <person name="Lapidus A."/>
            <person name="Cheng J.-F."/>
            <person name="Goodwin L."/>
            <person name="Pitluck S."/>
            <person name="Peters L."/>
            <person name="Ovchinnikova G."/>
            <person name="Zhang X."/>
            <person name="Detter J.C."/>
            <person name="Han C."/>
            <person name="Tapia R."/>
            <person name="Land M."/>
            <person name="Hauser L."/>
            <person name="Kyrpides N."/>
            <person name="Ivanova N."/>
            <person name="Pagani I."/>
            <person name="Vogl K."/>
            <person name="Liu Z."/>
            <person name="Overmann J."/>
            <person name="Frigaard N.-U."/>
            <person name="Bryant D."/>
            <person name="Woyke T."/>
        </authorList>
    </citation>
    <scope>NUCLEOTIDE SEQUENCE [LARGE SCALE GENOMIC DNA]</scope>
    <source>
        <strain evidence="2 3">970</strain>
    </source>
</reference>
<evidence type="ECO:0000256" key="1">
    <source>
        <dbReference type="SAM" id="MobiDB-lite"/>
    </source>
</evidence>
<dbReference type="Proteomes" id="UP000002964">
    <property type="component" value="Unassembled WGS sequence"/>
</dbReference>
<dbReference type="PANTHER" id="PTHR39431">
    <property type="entry name" value="FRPA/C-RELATED PROTEIN"/>
    <property type="match status" value="1"/>
</dbReference>
<feature type="compositionally biased region" description="Low complexity" evidence="1">
    <location>
        <begin position="78"/>
        <end position="92"/>
    </location>
</feature>
<gene>
    <name evidence="2" type="ORF">Thi970DRAFT_03788</name>
</gene>
<sequence>MKIASSDMLLQSQHKAVKEHESHERLNMWVGDRPNNNANANVNTNASARAAGQALAQARADTLELSLRAQAAQPKKAFAPASGAKASGAKASGDVDETQMSNKDELKLSLLKKMIESMTGKKLKLAPPGEFAKKMEEARGKAEATAAELNSIHAQATAQPANDSENQSAGFGIEYDSYERHYESESTSFSAQGQVTTADGKTIDISVELNMSREFLREQSVSIRAGDAQVKDPLVLNFGGNAAELTTTRFEFDIDSDGRSDQIAFVGPDSGFLALDRNKDGKVNDGSELFGPATGEGFAELAEYDDDGNNWIDENDSVYQNLRIWSKTADGKDQLVGLGERGVGAIYLGNITTPFELKDQDNALLGQIRSSGVFLSERGSPGTIQQIDLAV</sequence>
<dbReference type="RefSeq" id="WP_009150569.1">
    <property type="nucleotide sequence ID" value="NZ_CP121471.1"/>
</dbReference>
<accession>H8Z4A9</accession>
<reference evidence="3" key="1">
    <citation type="submission" date="2011-06" db="EMBL/GenBank/DDBJ databases">
        <authorList>
            <consortium name="US DOE Joint Genome Institute (JGI-PGF)"/>
            <person name="Lucas S."/>
            <person name="Han J."/>
            <person name="Lapidus A."/>
            <person name="Cheng J.-F."/>
            <person name="Goodwin L."/>
            <person name="Pitluck S."/>
            <person name="Peters L."/>
            <person name="Land M.L."/>
            <person name="Hauser L."/>
            <person name="Vogl K."/>
            <person name="Liu Z."/>
            <person name="Overmann J."/>
            <person name="Frigaard N.-U."/>
            <person name="Bryant D.A."/>
            <person name="Woyke T.J."/>
        </authorList>
    </citation>
    <scope>NUCLEOTIDE SEQUENCE [LARGE SCALE GENOMIC DNA]</scope>
    <source>
        <strain evidence="3">970</strain>
    </source>
</reference>
<dbReference type="AlphaFoldDB" id="H8Z4A9"/>
<organism evidence="2 3">
    <name type="scientific">Thiorhodovibrio frisius</name>
    <dbReference type="NCBI Taxonomy" id="631362"/>
    <lineage>
        <taxon>Bacteria</taxon>
        <taxon>Pseudomonadati</taxon>
        <taxon>Pseudomonadota</taxon>
        <taxon>Gammaproteobacteria</taxon>
        <taxon>Chromatiales</taxon>
        <taxon>Chromatiaceae</taxon>
        <taxon>Thiorhodovibrio</taxon>
    </lineage>
</organism>
<evidence type="ECO:0000313" key="3">
    <source>
        <dbReference type="Proteomes" id="UP000002964"/>
    </source>
</evidence>
<name>H8Z4A9_9GAMM</name>
<feature type="region of interest" description="Disordered" evidence="1">
    <location>
        <begin position="1"/>
        <end position="23"/>
    </location>
</feature>